<dbReference type="Pfam" id="PF00069">
    <property type="entry name" value="Pkinase"/>
    <property type="match status" value="1"/>
</dbReference>
<keyword evidence="2 5" id="KW-0547">Nucleotide-binding</keyword>
<dbReference type="Gene3D" id="3.30.200.20">
    <property type="entry name" value="Phosphorylase Kinase, domain 1"/>
    <property type="match status" value="1"/>
</dbReference>
<dbReference type="InterPro" id="IPR011009">
    <property type="entry name" value="Kinase-like_dom_sf"/>
</dbReference>
<reference evidence="8 9" key="1">
    <citation type="submission" date="2015-09" db="EMBL/GenBank/DDBJ databases">
        <title>Sorangium comparison.</title>
        <authorList>
            <person name="Zaburannyi N."/>
            <person name="Bunk B."/>
            <person name="Overmann J."/>
            <person name="Mueller R."/>
        </authorList>
    </citation>
    <scope>NUCLEOTIDE SEQUENCE [LARGE SCALE GENOMIC DNA]</scope>
    <source>
        <strain evidence="8 9">So ceGT47</strain>
    </source>
</reference>
<dbReference type="PANTHER" id="PTHR43289:SF34">
    <property type="entry name" value="SERINE_THREONINE-PROTEIN KINASE YBDM-RELATED"/>
    <property type="match status" value="1"/>
</dbReference>
<dbReference type="CDD" id="cd14014">
    <property type="entry name" value="STKc_PknB_like"/>
    <property type="match status" value="1"/>
</dbReference>
<feature type="region of interest" description="Disordered" evidence="6">
    <location>
        <begin position="55"/>
        <end position="86"/>
    </location>
</feature>
<dbReference type="SMART" id="SM00220">
    <property type="entry name" value="S_TKc"/>
    <property type="match status" value="1"/>
</dbReference>
<dbReference type="PANTHER" id="PTHR43289">
    <property type="entry name" value="MITOGEN-ACTIVATED PROTEIN KINASE KINASE KINASE 20-RELATED"/>
    <property type="match status" value="1"/>
</dbReference>
<gene>
    <name evidence="8" type="ORF">SOCEGT47_040080</name>
</gene>
<dbReference type="PROSITE" id="PS00108">
    <property type="entry name" value="PROTEIN_KINASE_ST"/>
    <property type="match status" value="1"/>
</dbReference>
<proteinExistence type="predicted"/>
<feature type="compositionally biased region" description="Low complexity" evidence="6">
    <location>
        <begin position="18"/>
        <end position="35"/>
    </location>
</feature>
<dbReference type="Gene3D" id="1.10.510.10">
    <property type="entry name" value="Transferase(Phosphotransferase) domain 1"/>
    <property type="match status" value="1"/>
</dbReference>
<feature type="domain" description="Protein kinase" evidence="7">
    <location>
        <begin position="115"/>
        <end position="423"/>
    </location>
</feature>
<evidence type="ECO:0000259" key="7">
    <source>
        <dbReference type="PROSITE" id="PS50011"/>
    </source>
</evidence>
<dbReference type="PROSITE" id="PS00107">
    <property type="entry name" value="PROTEIN_KINASE_ATP"/>
    <property type="match status" value="1"/>
</dbReference>
<accession>A0A4V0NDQ4</accession>
<dbReference type="GO" id="GO:0004674">
    <property type="term" value="F:protein serine/threonine kinase activity"/>
    <property type="evidence" value="ECO:0007669"/>
    <property type="project" value="TreeGrafter"/>
</dbReference>
<keyword evidence="1" id="KW-0808">Transferase</keyword>
<evidence type="ECO:0000256" key="1">
    <source>
        <dbReference type="ARBA" id="ARBA00022679"/>
    </source>
</evidence>
<keyword evidence="4 5" id="KW-0067">ATP-binding</keyword>
<dbReference type="PROSITE" id="PS50011">
    <property type="entry name" value="PROTEIN_KINASE_DOM"/>
    <property type="match status" value="1"/>
</dbReference>
<evidence type="ECO:0000256" key="4">
    <source>
        <dbReference type="ARBA" id="ARBA00022840"/>
    </source>
</evidence>
<name>A0A4V0NDQ4_SORCE</name>
<feature type="compositionally biased region" description="Low complexity" evidence="6">
    <location>
        <begin position="534"/>
        <end position="549"/>
    </location>
</feature>
<dbReference type="EMBL" id="CP012670">
    <property type="protein sequence ID" value="AUX23482.1"/>
    <property type="molecule type" value="Genomic_DNA"/>
</dbReference>
<dbReference type="AlphaFoldDB" id="A0A4V0NDQ4"/>
<evidence type="ECO:0000313" key="8">
    <source>
        <dbReference type="EMBL" id="AUX23482.1"/>
    </source>
</evidence>
<dbReference type="SUPFAM" id="SSF56112">
    <property type="entry name" value="Protein kinase-like (PK-like)"/>
    <property type="match status" value="1"/>
</dbReference>
<evidence type="ECO:0000256" key="5">
    <source>
        <dbReference type="PROSITE-ProRule" id="PRU10141"/>
    </source>
</evidence>
<dbReference type="InterPro" id="IPR008271">
    <property type="entry name" value="Ser/Thr_kinase_AS"/>
</dbReference>
<evidence type="ECO:0000313" key="9">
    <source>
        <dbReference type="Proteomes" id="UP000295781"/>
    </source>
</evidence>
<keyword evidence="3" id="KW-0418">Kinase</keyword>
<evidence type="ECO:0000256" key="3">
    <source>
        <dbReference type="ARBA" id="ARBA00022777"/>
    </source>
</evidence>
<dbReference type="GO" id="GO:0005524">
    <property type="term" value="F:ATP binding"/>
    <property type="evidence" value="ECO:0007669"/>
    <property type="project" value="UniProtKB-UniRule"/>
</dbReference>
<sequence>MCAQVTDDPRIAVVAPTADGQSPASAPGAPGEPSRAAAVICPRCHHLAAVALDAQSPSSLPAPPTSERGARAGQGAPPGSRLPRCPHDGLALVSREALAEADGDPFLGITIAERFVVVGRLGAGSMGTVYRARQEAMGRDVAIKILRSDRAFDAQAKARFTREARAMSLLRSPHTVTVFDFGEVVDDSTDAAFGRGRSAEQSAPGEETPWSSGSLYLAMELLEGESLGQRLKRARRLRVGDAARFARHALLSLAEAHDKGIIHRDLKPDNLFLARPPAGEREEICKVLDFGIAKVMTGAERPVDALETQAGTVFGTPRYMSPEQAQGRSLDARSDLYSLGVLLYQMLVGRPPFIDDDAVVVMARHITSLPVPAIEAAPDAGIPPSLSRLLERALAKRPEERPHSAQEFIAELDRAMDEARPNLSRERISAPAPGEVGATGELLAVVGDEIDGARPPSTLRSARRRRTALVAAGSVALSLAVMALAVSELRGPVDRGVRRVEAGVAREVRVLADAVSRDMAARSAEAAPPPAPVPAATASAAPEPTSRPSAPAPRRKPAQSRKPYVKFD</sequence>
<evidence type="ECO:0000256" key="2">
    <source>
        <dbReference type="ARBA" id="ARBA00022741"/>
    </source>
</evidence>
<feature type="region of interest" description="Disordered" evidence="6">
    <location>
        <begin position="1"/>
        <end position="35"/>
    </location>
</feature>
<feature type="region of interest" description="Disordered" evidence="6">
    <location>
        <begin position="520"/>
        <end position="568"/>
    </location>
</feature>
<feature type="binding site" evidence="5">
    <location>
        <position position="144"/>
    </location>
    <ligand>
        <name>ATP</name>
        <dbReference type="ChEBI" id="CHEBI:30616"/>
    </ligand>
</feature>
<protein>
    <recommendedName>
        <fullName evidence="7">Protein kinase domain-containing protein</fullName>
    </recommendedName>
</protein>
<dbReference type="InterPro" id="IPR017441">
    <property type="entry name" value="Protein_kinase_ATP_BS"/>
</dbReference>
<organism evidence="8 9">
    <name type="scientific">Sorangium cellulosum</name>
    <name type="common">Polyangium cellulosum</name>
    <dbReference type="NCBI Taxonomy" id="56"/>
    <lineage>
        <taxon>Bacteria</taxon>
        <taxon>Pseudomonadati</taxon>
        <taxon>Myxococcota</taxon>
        <taxon>Polyangia</taxon>
        <taxon>Polyangiales</taxon>
        <taxon>Polyangiaceae</taxon>
        <taxon>Sorangium</taxon>
    </lineage>
</organism>
<dbReference type="InterPro" id="IPR000719">
    <property type="entry name" value="Prot_kinase_dom"/>
</dbReference>
<dbReference type="Proteomes" id="UP000295781">
    <property type="component" value="Chromosome"/>
</dbReference>
<evidence type="ECO:0000256" key="6">
    <source>
        <dbReference type="SAM" id="MobiDB-lite"/>
    </source>
</evidence>